<name>A0AAF0WNJ9_DAUCS</name>
<keyword evidence="8" id="KW-1185">Reference proteome</keyword>
<dbReference type="KEGG" id="dcr:108212127"/>
<gene>
    <name evidence="7" type="ORF">DCAR_0310488</name>
</gene>
<proteinExistence type="predicted"/>
<dbReference type="Proteomes" id="UP000077755">
    <property type="component" value="Chromosome 3"/>
</dbReference>
<evidence type="ECO:0000256" key="3">
    <source>
        <dbReference type="ARBA" id="ARBA00023163"/>
    </source>
</evidence>
<evidence type="ECO:0000256" key="1">
    <source>
        <dbReference type="ARBA" id="ARBA00023015"/>
    </source>
</evidence>
<keyword evidence="3" id="KW-0804">Transcription</keyword>
<evidence type="ECO:0000256" key="5">
    <source>
        <dbReference type="SAM" id="MobiDB-lite"/>
    </source>
</evidence>
<dbReference type="PANTHER" id="PTHR31719:SF43">
    <property type="entry name" value="NAC TRANSCRIPTION FACTOR 56"/>
    <property type="match status" value="1"/>
</dbReference>
<keyword evidence="1" id="KW-0805">Transcription regulation</keyword>
<evidence type="ECO:0000256" key="4">
    <source>
        <dbReference type="ARBA" id="ARBA00023242"/>
    </source>
</evidence>
<dbReference type="PANTHER" id="PTHR31719">
    <property type="entry name" value="NAC TRANSCRIPTION FACTOR 56"/>
    <property type="match status" value="1"/>
</dbReference>
<dbReference type="InterPro" id="IPR003441">
    <property type="entry name" value="NAC-dom"/>
</dbReference>
<dbReference type="GO" id="GO:0003677">
    <property type="term" value="F:DNA binding"/>
    <property type="evidence" value="ECO:0007669"/>
    <property type="project" value="UniProtKB-KW"/>
</dbReference>
<dbReference type="AlphaFoldDB" id="A0AAF0WNJ9"/>
<dbReference type="Gene3D" id="2.170.150.80">
    <property type="entry name" value="NAC domain"/>
    <property type="match status" value="1"/>
</dbReference>
<reference evidence="7" key="2">
    <citation type="submission" date="2022-03" db="EMBL/GenBank/DDBJ databases">
        <title>Draft title - Genomic analysis of global carrot germplasm unveils the trajectory of domestication and the origin of high carotenoid orange carrot.</title>
        <authorList>
            <person name="Iorizzo M."/>
            <person name="Ellison S."/>
            <person name="Senalik D."/>
            <person name="Macko-Podgorni A."/>
            <person name="Grzebelus D."/>
            <person name="Bostan H."/>
            <person name="Rolling W."/>
            <person name="Curaba J."/>
            <person name="Simon P."/>
        </authorList>
    </citation>
    <scope>NUCLEOTIDE SEQUENCE</scope>
    <source>
        <tissue evidence="7">Leaf</tissue>
    </source>
</reference>
<dbReference type="PROSITE" id="PS51005">
    <property type="entry name" value="NAC"/>
    <property type="match status" value="1"/>
</dbReference>
<sequence length="364" mass="40404">MGDDDETRSGWRFDPFDQELIADYLKPRITKKQFSCNLVKNREVYGPCSNPWQVFDPKDECWLKSPRIKPSQKYMFVFTRLSKLSSSAASKNTSKKAGCGTWVGKTSRKKIRDDKGNLIGESRYLVFEINETHSAALGVGVDLDKLGSYTMHEYRLSGIYEALNSAEDTVVICKITHDSSKTPTIALKSGATMANCVSGSTSEARFKEDSDKNFGGTGSLTTENLTKVDGAVCNDLDGRNTLTLENLIAVDNIEESRMLTTQSLAVINSDVGKLYAPLDYNDLSVWDDLDFNDLSVWDDCGGGFGLDDLPSGDFCLDELGGYDTDWIMACLDSNHQEEPVENSKPGKRKFEDEENPCPNKKTCL</sequence>
<feature type="domain" description="NAC" evidence="6">
    <location>
        <begin position="7"/>
        <end position="178"/>
    </location>
</feature>
<keyword evidence="4" id="KW-0539">Nucleus</keyword>
<accession>A0AAF0WNJ9</accession>
<evidence type="ECO:0000313" key="7">
    <source>
        <dbReference type="EMBL" id="WOG91240.1"/>
    </source>
</evidence>
<organism evidence="7 8">
    <name type="scientific">Daucus carota subsp. sativus</name>
    <name type="common">Carrot</name>
    <dbReference type="NCBI Taxonomy" id="79200"/>
    <lineage>
        <taxon>Eukaryota</taxon>
        <taxon>Viridiplantae</taxon>
        <taxon>Streptophyta</taxon>
        <taxon>Embryophyta</taxon>
        <taxon>Tracheophyta</taxon>
        <taxon>Spermatophyta</taxon>
        <taxon>Magnoliopsida</taxon>
        <taxon>eudicotyledons</taxon>
        <taxon>Gunneridae</taxon>
        <taxon>Pentapetalae</taxon>
        <taxon>asterids</taxon>
        <taxon>campanulids</taxon>
        <taxon>Apiales</taxon>
        <taxon>Apiaceae</taxon>
        <taxon>Apioideae</taxon>
        <taxon>Scandiceae</taxon>
        <taxon>Daucinae</taxon>
        <taxon>Daucus</taxon>
        <taxon>Daucus sect. Daucus</taxon>
    </lineage>
</organism>
<dbReference type="EMBL" id="CP093345">
    <property type="protein sequence ID" value="WOG91240.1"/>
    <property type="molecule type" value="Genomic_DNA"/>
</dbReference>
<feature type="region of interest" description="Disordered" evidence="5">
    <location>
        <begin position="336"/>
        <end position="364"/>
    </location>
</feature>
<evidence type="ECO:0000256" key="2">
    <source>
        <dbReference type="ARBA" id="ARBA00023125"/>
    </source>
</evidence>
<reference evidence="7" key="1">
    <citation type="journal article" date="2016" name="Nat. Genet.">
        <title>A high-quality carrot genome assembly provides new insights into carotenoid accumulation and asterid genome evolution.</title>
        <authorList>
            <person name="Iorizzo M."/>
            <person name="Ellison S."/>
            <person name="Senalik D."/>
            <person name="Zeng P."/>
            <person name="Satapoomin P."/>
            <person name="Huang J."/>
            <person name="Bowman M."/>
            <person name="Iovene M."/>
            <person name="Sanseverino W."/>
            <person name="Cavagnaro P."/>
            <person name="Yildiz M."/>
            <person name="Macko-Podgorni A."/>
            <person name="Moranska E."/>
            <person name="Grzebelus E."/>
            <person name="Grzebelus D."/>
            <person name="Ashrafi H."/>
            <person name="Zheng Z."/>
            <person name="Cheng S."/>
            <person name="Spooner D."/>
            <person name="Van Deynze A."/>
            <person name="Simon P."/>
        </authorList>
    </citation>
    <scope>NUCLEOTIDE SEQUENCE</scope>
    <source>
        <tissue evidence="7">Leaf</tissue>
    </source>
</reference>
<dbReference type="InterPro" id="IPR036093">
    <property type="entry name" value="NAC_dom_sf"/>
</dbReference>
<evidence type="ECO:0000313" key="8">
    <source>
        <dbReference type="Proteomes" id="UP000077755"/>
    </source>
</evidence>
<evidence type="ECO:0000259" key="6">
    <source>
        <dbReference type="PROSITE" id="PS51005"/>
    </source>
</evidence>
<dbReference type="SUPFAM" id="SSF101941">
    <property type="entry name" value="NAC domain"/>
    <property type="match status" value="1"/>
</dbReference>
<protein>
    <recommendedName>
        <fullName evidence="6">NAC domain-containing protein</fullName>
    </recommendedName>
</protein>
<dbReference type="Pfam" id="PF02365">
    <property type="entry name" value="NAM"/>
    <property type="match status" value="1"/>
</dbReference>
<keyword evidence="2" id="KW-0238">DNA-binding</keyword>
<dbReference type="GO" id="GO:0006355">
    <property type="term" value="P:regulation of DNA-templated transcription"/>
    <property type="evidence" value="ECO:0007669"/>
    <property type="project" value="InterPro"/>
</dbReference>